<dbReference type="Pfam" id="PF26450">
    <property type="entry name" value="DUF8129"/>
    <property type="match status" value="1"/>
</dbReference>
<evidence type="ECO:0000256" key="1">
    <source>
        <dbReference type="SAM" id="MobiDB-lite"/>
    </source>
</evidence>
<dbReference type="AlphaFoldDB" id="A0A1I1AMJ3"/>
<dbReference type="STRING" id="988821.SAMN05421867_12025"/>
<dbReference type="InterPro" id="IPR058442">
    <property type="entry name" value="DUF8129"/>
</dbReference>
<name>A0A1I1AMJ3_9CELL</name>
<feature type="region of interest" description="Disordered" evidence="1">
    <location>
        <begin position="1"/>
        <end position="28"/>
    </location>
</feature>
<feature type="region of interest" description="Disordered" evidence="1">
    <location>
        <begin position="79"/>
        <end position="129"/>
    </location>
</feature>
<gene>
    <name evidence="3" type="ORF">SAMN05421867_12025</name>
</gene>
<dbReference type="RefSeq" id="WP_239079014.1">
    <property type="nucleotide sequence ID" value="NZ_BONM01000033.1"/>
</dbReference>
<evidence type="ECO:0000259" key="2">
    <source>
        <dbReference type="Pfam" id="PF26450"/>
    </source>
</evidence>
<feature type="domain" description="DUF8129" evidence="2">
    <location>
        <begin position="22"/>
        <end position="78"/>
    </location>
</feature>
<feature type="compositionally biased region" description="Polar residues" evidence="1">
    <location>
        <begin position="8"/>
        <end position="22"/>
    </location>
</feature>
<dbReference type="Proteomes" id="UP000199012">
    <property type="component" value="Unassembled WGS sequence"/>
</dbReference>
<keyword evidence="4" id="KW-1185">Reference proteome</keyword>
<feature type="compositionally biased region" description="Low complexity" evidence="1">
    <location>
        <begin position="101"/>
        <end position="111"/>
    </location>
</feature>
<sequence>MTDDIGTDASTDASTPTVTTGQDLPIPDYDHLPVGSLGHRIRSLEADELAVLVAYEQEHGARVPVLAVLDARLQELADGAEPSAGDAAGLAPEQAPPPSGGSPASPATVGPPQNPPSHGDPTNPSQPRG</sequence>
<protein>
    <recommendedName>
        <fullName evidence="2">DUF8129 domain-containing protein</fullName>
    </recommendedName>
</protein>
<accession>A0A1I1AMJ3</accession>
<proteinExistence type="predicted"/>
<organism evidence="3 4">
    <name type="scientific">Cellulomonas marina</name>
    <dbReference type="NCBI Taxonomy" id="988821"/>
    <lineage>
        <taxon>Bacteria</taxon>
        <taxon>Bacillati</taxon>
        <taxon>Actinomycetota</taxon>
        <taxon>Actinomycetes</taxon>
        <taxon>Micrococcales</taxon>
        <taxon>Cellulomonadaceae</taxon>
        <taxon>Cellulomonas</taxon>
    </lineage>
</organism>
<reference evidence="3 4" key="1">
    <citation type="submission" date="2016-10" db="EMBL/GenBank/DDBJ databases">
        <authorList>
            <person name="de Groot N.N."/>
        </authorList>
    </citation>
    <scope>NUCLEOTIDE SEQUENCE [LARGE SCALE GENOMIC DNA]</scope>
    <source>
        <strain evidence="3 4">CGMCC 4.6945</strain>
    </source>
</reference>
<evidence type="ECO:0000313" key="4">
    <source>
        <dbReference type="Proteomes" id="UP000199012"/>
    </source>
</evidence>
<feature type="compositionally biased region" description="Polar residues" evidence="1">
    <location>
        <begin position="120"/>
        <end position="129"/>
    </location>
</feature>
<dbReference type="EMBL" id="FOKA01000020">
    <property type="protein sequence ID" value="SFB39157.1"/>
    <property type="molecule type" value="Genomic_DNA"/>
</dbReference>
<evidence type="ECO:0000313" key="3">
    <source>
        <dbReference type="EMBL" id="SFB39157.1"/>
    </source>
</evidence>